<evidence type="ECO:0000256" key="3">
    <source>
        <dbReference type="ARBA" id="ARBA00023125"/>
    </source>
</evidence>
<feature type="domain" description="Type I restriction modification DNA specificity" evidence="4">
    <location>
        <begin position="4"/>
        <end position="45"/>
    </location>
</feature>
<dbReference type="InterPro" id="IPR000055">
    <property type="entry name" value="Restrct_endonuc_typeI_TRD"/>
</dbReference>
<dbReference type="CDD" id="cd17293">
    <property type="entry name" value="RMtype1_S_Ppo21ORF8840P_TRD1-CR1_like"/>
    <property type="match status" value="1"/>
</dbReference>
<evidence type="ECO:0000313" key="5">
    <source>
        <dbReference type="EMBL" id="KHE93442.1"/>
    </source>
</evidence>
<name>A0A0B0EK70_9BACT</name>
<dbReference type="EMBL" id="JRYO01000058">
    <property type="protein sequence ID" value="KHE93442.1"/>
    <property type="molecule type" value="Genomic_DNA"/>
</dbReference>
<dbReference type="AlphaFoldDB" id="A0A0B0EK70"/>
<dbReference type="SUPFAM" id="SSF116734">
    <property type="entry name" value="DNA methylase specificity domain"/>
    <property type="match status" value="2"/>
</dbReference>
<dbReference type="Pfam" id="PF01420">
    <property type="entry name" value="Methylase_S"/>
    <property type="match status" value="2"/>
</dbReference>
<evidence type="ECO:0000313" key="6">
    <source>
        <dbReference type="Proteomes" id="UP000030652"/>
    </source>
</evidence>
<dbReference type="Proteomes" id="UP000030652">
    <property type="component" value="Unassembled WGS sequence"/>
</dbReference>
<dbReference type="InterPro" id="IPR044946">
    <property type="entry name" value="Restrct_endonuc_typeI_TRD_sf"/>
</dbReference>
<keyword evidence="2" id="KW-0680">Restriction system</keyword>
<reference evidence="5 6" key="1">
    <citation type="submission" date="2014-10" db="EMBL/GenBank/DDBJ databases">
        <title>Draft genome of anammox bacterium scalindua brodae, obtained using differential coverage binning of sequence data from two enrichment reactors.</title>
        <authorList>
            <person name="Speth D.R."/>
            <person name="Russ L."/>
            <person name="Kartal B."/>
            <person name="Op den Camp H.J."/>
            <person name="Dutilh B.E."/>
            <person name="Jetten M.S."/>
        </authorList>
    </citation>
    <scope>NUCLEOTIDE SEQUENCE [LARGE SCALE GENOMIC DNA]</scope>
    <source>
        <strain evidence="5">RU1</strain>
    </source>
</reference>
<evidence type="ECO:0000259" key="4">
    <source>
        <dbReference type="Pfam" id="PF01420"/>
    </source>
</evidence>
<feature type="domain" description="Type I restriction modification DNA specificity" evidence="4">
    <location>
        <begin position="67"/>
        <end position="231"/>
    </location>
</feature>
<comment type="similarity">
    <text evidence="1">Belongs to the type-I restriction system S methylase family.</text>
</comment>
<dbReference type="Gene3D" id="3.90.220.20">
    <property type="entry name" value="DNA methylase specificity domains"/>
    <property type="match status" value="2"/>
</dbReference>
<dbReference type="eggNOG" id="COG0732">
    <property type="taxonomic scope" value="Bacteria"/>
</dbReference>
<dbReference type="PANTHER" id="PTHR30408:SF12">
    <property type="entry name" value="TYPE I RESTRICTION ENZYME MJAVIII SPECIFICITY SUBUNIT"/>
    <property type="match status" value="1"/>
</dbReference>
<protein>
    <recommendedName>
        <fullName evidence="4">Type I restriction modification DNA specificity domain-containing protein</fullName>
    </recommendedName>
</protein>
<dbReference type="GO" id="GO:0003677">
    <property type="term" value="F:DNA binding"/>
    <property type="evidence" value="ECO:0007669"/>
    <property type="project" value="UniProtKB-KW"/>
</dbReference>
<organism evidence="5 6">
    <name type="scientific">Candidatus Scalindua brodae</name>
    <dbReference type="NCBI Taxonomy" id="237368"/>
    <lineage>
        <taxon>Bacteria</taxon>
        <taxon>Pseudomonadati</taxon>
        <taxon>Planctomycetota</taxon>
        <taxon>Candidatus Brocadiia</taxon>
        <taxon>Candidatus Brocadiales</taxon>
        <taxon>Candidatus Scalinduaceae</taxon>
        <taxon>Candidatus Scalindua</taxon>
    </lineage>
</organism>
<proteinExistence type="inferred from homology"/>
<keyword evidence="3" id="KW-0238">DNA-binding</keyword>
<dbReference type="GO" id="GO:0009307">
    <property type="term" value="P:DNA restriction-modification system"/>
    <property type="evidence" value="ECO:0007669"/>
    <property type="project" value="UniProtKB-KW"/>
</dbReference>
<evidence type="ECO:0000256" key="2">
    <source>
        <dbReference type="ARBA" id="ARBA00022747"/>
    </source>
</evidence>
<dbReference type="REBASE" id="103250">
    <property type="entry name" value="S.SbrRU1ORF868P"/>
</dbReference>
<gene>
    <name evidence="5" type="ORF">SCABRO_00868</name>
</gene>
<sequence length="257" mass="29424">MGQTLNKKKLARIQIPLYPFNEQKQIVQTLDTADALRQKRKEQLNLLDDYLKSIFFEMFGDPVVNNKNLTQRKIGDVGEVVTGNTPSRQKKEYYGHFIEWIKSDNINTPEFVLTTAGEFLSKIGVEVGRVVPKGSVLVTCIAGSPDCIGNCAISDREVAFNQQINAFIPAKEIKTEFFFAQLYICKRLVQQASTESMKGMVSKSRFSEIKILVPPIEEQMCFVKIFNSIVQMRNKMRASLDEMDNHFNAIMQRYFDK</sequence>
<comment type="caution">
    <text evidence="5">The sequence shown here is derived from an EMBL/GenBank/DDBJ whole genome shotgun (WGS) entry which is preliminary data.</text>
</comment>
<dbReference type="InterPro" id="IPR052021">
    <property type="entry name" value="Type-I_RS_S_subunit"/>
</dbReference>
<accession>A0A0B0EK70</accession>
<evidence type="ECO:0000256" key="1">
    <source>
        <dbReference type="ARBA" id="ARBA00010923"/>
    </source>
</evidence>
<dbReference type="PANTHER" id="PTHR30408">
    <property type="entry name" value="TYPE-1 RESTRICTION ENZYME ECOKI SPECIFICITY PROTEIN"/>
    <property type="match status" value="1"/>
</dbReference>